<dbReference type="Proteomes" id="UP001595690">
    <property type="component" value="Unassembled WGS sequence"/>
</dbReference>
<keyword evidence="3" id="KW-1185">Reference proteome</keyword>
<proteinExistence type="predicted"/>
<comment type="caution">
    <text evidence="2">The sequence shown here is derived from an EMBL/GenBank/DDBJ whole genome shotgun (WGS) entry which is preliminary data.</text>
</comment>
<dbReference type="RefSeq" id="WP_382370588.1">
    <property type="nucleotide sequence ID" value="NZ_JBHRZI010000011.1"/>
</dbReference>
<gene>
    <name evidence="2" type="ORF">ACFOWZ_07680</name>
</gene>
<organism evidence="2 3">
    <name type="scientific">Lentzea rhizosphaerae</name>
    <dbReference type="NCBI Taxonomy" id="2041025"/>
    <lineage>
        <taxon>Bacteria</taxon>
        <taxon>Bacillati</taxon>
        <taxon>Actinomycetota</taxon>
        <taxon>Actinomycetes</taxon>
        <taxon>Pseudonocardiales</taxon>
        <taxon>Pseudonocardiaceae</taxon>
        <taxon>Lentzea</taxon>
    </lineage>
</organism>
<feature type="region of interest" description="Disordered" evidence="1">
    <location>
        <begin position="127"/>
        <end position="147"/>
    </location>
</feature>
<reference evidence="3" key="1">
    <citation type="journal article" date="2019" name="Int. J. Syst. Evol. Microbiol.">
        <title>The Global Catalogue of Microorganisms (GCM) 10K type strain sequencing project: providing services to taxonomists for standard genome sequencing and annotation.</title>
        <authorList>
            <consortium name="The Broad Institute Genomics Platform"/>
            <consortium name="The Broad Institute Genome Sequencing Center for Infectious Disease"/>
            <person name="Wu L."/>
            <person name="Ma J."/>
        </authorList>
    </citation>
    <scope>NUCLEOTIDE SEQUENCE [LARGE SCALE GENOMIC DNA]</scope>
    <source>
        <strain evidence="3">CGMCC 4.7405</strain>
    </source>
</reference>
<feature type="compositionally biased region" description="Basic and acidic residues" evidence="1">
    <location>
        <begin position="135"/>
        <end position="147"/>
    </location>
</feature>
<accession>A0ABV8BM88</accession>
<name>A0ABV8BM88_9PSEU</name>
<evidence type="ECO:0000313" key="2">
    <source>
        <dbReference type="EMBL" id="MFC3891353.1"/>
    </source>
</evidence>
<evidence type="ECO:0008006" key="4">
    <source>
        <dbReference type="Google" id="ProtNLM"/>
    </source>
</evidence>
<evidence type="ECO:0000313" key="3">
    <source>
        <dbReference type="Proteomes" id="UP001595690"/>
    </source>
</evidence>
<sequence length="147" mass="15883">MSEDQQAFFKRGRSFTQPTSWQGVLGAGAADVSAASKIVATAVDSKSLKVDPQLVDSMIKKLLQMEDLLADVRSGSHHLSIDTKLGSGYAAEISKNNTKFGEAATKQLADIEREIASLRTQLEKSRASYQNVDQAHADSLKKLDGKS</sequence>
<evidence type="ECO:0000256" key="1">
    <source>
        <dbReference type="SAM" id="MobiDB-lite"/>
    </source>
</evidence>
<dbReference type="EMBL" id="JBHRZI010000011">
    <property type="protein sequence ID" value="MFC3891353.1"/>
    <property type="molecule type" value="Genomic_DNA"/>
</dbReference>
<protein>
    <recommendedName>
        <fullName evidence="4">Excreted virulence factor EspC, type VII ESX diderm</fullName>
    </recommendedName>
</protein>